<name>A0A9P6JWP0_9AGAR</name>
<comment type="caution">
    <text evidence="2">The sequence shown here is derived from an EMBL/GenBank/DDBJ whole genome shotgun (WGS) entry which is preliminary data.</text>
</comment>
<dbReference type="EMBL" id="MU157824">
    <property type="protein sequence ID" value="KAF9535339.1"/>
    <property type="molecule type" value="Genomic_DNA"/>
</dbReference>
<evidence type="ECO:0008006" key="4">
    <source>
        <dbReference type="Google" id="ProtNLM"/>
    </source>
</evidence>
<sequence length="164" mass="16251">MRVAELSHQPIAYSTMFLKSAVVSIFALFFAVVLASPQPTPGPVDPVDVQRRQIDSVISQVTGGGASIISQITSGAASVATALTSNAASIGGDLTSVGASLGSGATSLGGDITSKASSAISAASSAASTRNSGTPMAMINLQTPLLAAFATIIFSTLFGAAFVL</sequence>
<protein>
    <recommendedName>
        <fullName evidence="4">Transmembrane protein</fullName>
    </recommendedName>
</protein>
<organism evidence="2 3">
    <name type="scientific">Crepidotus variabilis</name>
    <dbReference type="NCBI Taxonomy" id="179855"/>
    <lineage>
        <taxon>Eukaryota</taxon>
        <taxon>Fungi</taxon>
        <taxon>Dikarya</taxon>
        <taxon>Basidiomycota</taxon>
        <taxon>Agaricomycotina</taxon>
        <taxon>Agaricomycetes</taxon>
        <taxon>Agaricomycetidae</taxon>
        <taxon>Agaricales</taxon>
        <taxon>Agaricineae</taxon>
        <taxon>Crepidotaceae</taxon>
        <taxon>Crepidotus</taxon>
    </lineage>
</organism>
<keyword evidence="3" id="KW-1185">Reference proteome</keyword>
<reference evidence="2" key="1">
    <citation type="submission" date="2020-11" db="EMBL/GenBank/DDBJ databases">
        <authorList>
            <consortium name="DOE Joint Genome Institute"/>
            <person name="Ahrendt S."/>
            <person name="Riley R."/>
            <person name="Andreopoulos W."/>
            <person name="Labutti K."/>
            <person name="Pangilinan J."/>
            <person name="Ruiz-Duenas F.J."/>
            <person name="Barrasa J.M."/>
            <person name="Sanchez-Garcia M."/>
            <person name="Camarero S."/>
            <person name="Miyauchi S."/>
            <person name="Serrano A."/>
            <person name="Linde D."/>
            <person name="Babiker R."/>
            <person name="Drula E."/>
            <person name="Ayuso-Fernandez I."/>
            <person name="Pacheco R."/>
            <person name="Padilla G."/>
            <person name="Ferreira P."/>
            <person name="Barriuso J."/>
            <person name="Kellner H."/>
            <person name="Castanera R."/>
            <person name="Alfaro M."/>
            <person name="Ramirez L."/>
            <person name="Pisabarro A.G."/>
            <person name="Kuo A."/>
            <person name="Tritt A."/>
            <person name="Lipzen A."/>
            <person name="He G."/>
            <person name="Yan M."/>
            <person name="Ng V."/>
            <person name="Cullen D."/>
            <person name="Martin F."/>
            <person name="Rosso M.-N."/>
            <person name="Henrissat B."/>
            <person name="Hibbett D."/>
            <person name="Martinez A.T."/>
            <person name="Grigoriev I.V."/>
        </authorList>
    </citation>
    <scope>NUCLEOTIDE SEQUENCE</scope>
    <source>
        <strain evidence="2">CBS 506.95</strain>
    </source>
</reference>
<gene>
    <name evidence="2" type="ORF">CPB83DRAFT_841599</name>
</gene>
<feature type="transmembrane region" description="Helical" evidence="1">
    <location>
        <begin position="145"/>
        <end position="163"/>
    </location>
</feature>
<evidence type="ECO:0000313" key="3">
    <source>
        <dbReference type="Proteomes" id="UP000807306"/>
    </source>
</evidence>
<keyword evidence="1" id="KW-0812">Transmembrane</keyword>
<accession>A0A9P6JWP0</accession>
<evidence type="ECO:0000256" key="1">
    <source>
        <dbReference type="SAM" id="Phobius"/>
    </source>
</evidence>
<feature type="transmembrane region" description="Helical" evidence="1">
    <location>
        <begin position="12"/>
        <end position="35"/>
    </location>
</feature>
<proteinExistence type="predicted"/>
<keyword evidence="1" id="KW-1133">Transmembrane helix</keyword>
<dbReference type="AlphaFoldDB" id="A0A9P6JWP0"/>
<dbReference type="Proteomes" id="UP000807306">
    <property type="component" value="Unassembled WGS sequence"/>
</dbReference>
<keyword evidence="1" id="KW-0472">Membrane</keyword>
<dbReference type="OrthoDB" id="4095724at2759"/>
<evidence type="ECO:0000313" key="2">
    <source>
        <dbReference type="EMBL" id="KAF9535339.1"/>
    </source>
</evidence>